<evidence type="ECO:0008006" key="3">
    <source>
        <dbReference type="Google" id="ProtNLM"/>
    </source>
</evidence>
<comment type="caution">
    <text evidence="1">The sequence shown here is derived from an EMBL/GenBank/DDBJ whole genome shotgun (WGS) entry which is preliminary data.</text>
</comment>
<evidence type="ECO:0000313" key="2">
    <source>
        <dbReference type="Proteomes" id="UP000600865"/>
    </source>
</evidence>
<accession>A0A918KSU5</accession>
<reference evidence="1 2" key="1">
    <citation type="journal article" date="2014" name="Int. J. Syst. Evol. Microbiol.">
        <title>Complete genome sequence of Corynebacterium casei LMG S-19264T (=DSM 44701T), isolated from a smear-ripened cheese.</title>
        <authorList>
            <consortium name="US DOE Joint Genome Institute (JGI-PGF)"/>
            <person name="Walter F."/>
            <person name="Albersmeier A."/>
            <person name="Kalinowski J."/>
            <person name="Ruckert C."/>
        </authorList>
    </citation>
    <scope>NUCLEOTIDE SEQUENCE [LARGE SCALE GENOMIC DNA]</scope>
    <source>
        <strain evidence="1 2">KCTC 23968</strain>
    </source>
</reference>
<dbReference type="InterPro" id="IPR025234">
    <property type="entry name" value="YjzH-like"/>
</dbReference>
<keyword evidence="2" id="KW-1185">Reference proteome</keyword>
<proteinExistence type="predicted"/>
<protein>
    <recommendedName>
        <fullName evidence="3">DUF4177 domain-containing protein</fullName>
    </recommendedName>
</protein>
<dbReference type="RefSeq" id="WP_189586970.1">
    <property type="nucleotide sequence ID" value="NZ_BMYV01000003.1"/>
</dbReference>
<evidence type="ECO:0000313" key="1">
    <source>
        <dbReference type="EMBL" id="GGX74772.1"/>
    </source>
</evidence>
<sequence>MSDKWEYKIVEGGQGMTGDGIRKKSETILNNWGLQGWECYHVKTDAYPSVFYLKRPK</sequence>
<dbReference type="EMBL" id="BMYV01000003">
    <property type="protein sequence ID" value="GGX74772.1"/>
    <property type="molecule type" value="Genomic_DNA"/>
</dbReference>
<dbReference type="Proteomes" id="UP000600865">
    <property type="component" value="Unassembled WGS sequence"/>
</dbReference>
<dbReference type="AlphaFoldDB" id="A0A918KSU5"/>
<dbReference type="Pfam" id="PF13783">
    <property type="entry name" value="DUF4177"/>
    <property type="match status" value="1"/>
</dbReference>
<organism evidence="1 2">
    <name type="scientific">Litorimonas cladophorae</name>
    <dbReference type="NCBI Taxonomy" id="1220491"/>
    <lineage>
        <taxon>Bacteria</taxon>
        <taxon>Pseudomonadati</taxon>
        <taxon>Pseudomonadota</taxon>
        <taxon>Alphaproteobacteria</taxon>
        <taxon>Maricaulales</taxon>
        <taxon>Robiginitomaculaceae</taxon>
    </lineage>
</organism>
<gene>
    <name evidence="1" type="ORF">GCM10011309_26180</name>
</gene>
<name>A0A918KSU5_9PROT</name>